<accession>A0ABW2AKT0</accession>
<keyword evidence="2" id="KW-1185">Reference proteome</keyword>
<reference evidence="2" key="1">
    <citation type="journal article" date="2019" name="Int. J. Syst. Evol. Microbiol.">
        <title>The Global Catalogue of Microorganisms (GCM) 10K type strain sequencing project: providing services to taxonomists for standard genome sequencing and annotation.</title>
        <authorList>
            <consortium name="The Broad Institute Genomics Platform"/>
            <consortium name="The Broad Institute Genome Sequencing Center for Infectious Disease"/>
            <person name="Wu L."/>
            <person name="Ma J."/>
        </authorList>
    </citation>
    <scope>NUCLEOTIDE SEQUENCE [LARGE SCALE GENOMIC DNA]</scope>
    <source>
        <strain evidence="2">CCUG 58127</strain>
    </source>
</reference>
<evidence type="ECO:0000313" key="2">
    <source>
        <dbReference type="Proteomes" id="UP001596298"/>
    </source>
</evidence>
<evidence type="ECO:0000313" key="1">
    <source>
        <dbReference type="EMBL" id="MFC6707548.1"/>
    </source>
</evidence>
<dbReference type="EMBL" id="JBHSWH010000001">
    <property type="protein sequence ID" value="MFC6707548.1"/>
    <property type="molecule type" value="Genomic_DNA"/>
</dbReference>
<comment type="caution">
    <text evidence="1">The sequence shown here is derived from an EMBL/GenBank/DDBJ whole genome shotgun (WGS) entry which is preliminary data.</text>
</comment>
<name>A0ABW2AKT0_9MICO</name>
<dbReference type="RefSeq" id="WP_382404218.1">
    <property type="nucleotide sequence ID" value="NZ_JBHSWH010000001.1"/>
</dbReference>
<proteinExistence type="predicted"/>
<sequence>MSDVNEGLTSRYAFMLLTMRANTPDGEWLAADHEEVYLDGWRELVEKVGEDNANDYTRLDLLNMANYFLHFLAETSGASKESWLQSLREDYVDPMSDES</sequence>
<gene>
    <name evidence="1" type="ORF">ACFQDH_20455</name>
</gene>
<dbReference type="Proteomes" id="UP001596298">
    <property type="component" value="Unassembled WGS sequence"/>
</dbReference>
<organism evidence="1 2">
    <name type="scientific">Flexivirga alba</name>
    <dbReference type="NCBI Taxonomy" id="702742"/>
    <lineage>
        <taxon>Bacteria</taxon>
        <taxon>Bacillati</taxon>
        <taxon>Actinomycetota</taxon>
        <taxon>Actinomycetes</taxon>
        <taxon>Micrococcales</taxon>
        <taxon>Dermacoccaceae</taxon>
        <taxon>Flexivirga</taxon>
    </lineage>
</organism>
<protein>
    <submittedName>
        <fullName evidence="1">Uncharacterized protein</fullName>
    </submittedName>
</protein>